<organism evidence="6 7">
    <name type="scientific">Cryptococcus floricola</name>
    <dbReference type="NCBI Taxonomy" id="2591691"/>
    <lineage>
        <taxon>Eukaryota</taxon>
        <taxon>Fungi</taxon>
        <taxon>Dikarya</taxon>
        <taxon>Basidiomycota</taxon>
        <taxon>Agaricomycotina</taxon>
        <taxon>Tremellomycetes</taxon>
        <taxon>Tremellales</taxon>
        <taxon>Cryptococcaceae</taxon>
        <taxon>Cryptococcus</taxon>
    </lineage>
</organism>
<keyword evidence="4" id="KW-0507">mRNA processing</keyword>
<comment type="caution">
    <text evidence="6">The sequence shown here is derived from an EMBL/GenBank/DDBJ whole genome shotgun (WGS) entry which is preliminary data.</text>
</comment>
<keyword evidence="3" id="KW-0963">Cytoplasm</keyword>
<evidence type="ECO:0000256" key="3">
    <source>
        <dbReference type="ARBA" id="ARBA00022490"/>
    </source>
</evidence>
<dbReference type="Proteomes" id="UP000322245">
    <property type="component" value="Unassembled WGS sequence"/>
</dbReference>
<feature type="region of interest" description="Disordered" evidence="5">
    <location>
        <begin position="302"/>
        <end position="346"/>
    </location>
</feature>
<accession>A0A5D3B0E6</accession>
<dbReference type="GO" id="GO:0031087">
    <property type="term" value="P:deadenylation-independent decapping of nuclear-transcribed mRNA"/>
    <property type="evidence" value="ECO:0007669"/>
    <property type="project" value="TreeGrafter"/>
</dbReference>
<feature type="compositionally biased region" description="Low complexity" evidence="5">
    <location>
        <begin position="228"/>
        <end position="245"/>
    </location>
</feature>
<comment type="similarity">
    <text evidence="2">Belongs to the DCP1 family.</text>
</comment>
<dbReference type="Gene3D" id="2.30.29.30">
    <property type="entry name" value="Pleckstrin-homology domain (PH domain)/Phosphotyrosine-binding domain (PTB)"/>
    <property type="match status" value="1"/>
</dbReference>
<dbReference type="PANTHER" id="PTHR16290:SF0">
    <property type="entry name" value="DECAPPING PROTEIN 1, ISOFORM A"/>
    <property type="match status" value="1"/>
</dbReference>
<evidence type="ECO:0000256" key="4">
    <source>
        <dbReference type="ARBA" id="ARBA00022664"/>
    </source>
</evidence>
<dbReference type="EMBL" id="NIDF01000030">
    <property type="protein sequence ID" value="TYJ56001.1"/>
    <property type="molecule type" value="Genomic_DNA"/>
</dbReference>
<dbReference type="GO" id="GO:0006397">
    <property type="term" value="P:mRNA processing"/>
    <property type="evidence" value="ECO:0007669"/>
    <property type="project" value="UniProtKB-KW"/>
</dbReference>
<evidence type="ECO:0000313" key="7">
    <source>
        <dbReference type="Proteomes" id="UP000322245"/>
    </source>
</evidence>
<sequence>MSTDDERLIEFRNATNFRSVKRADPSISAILETSVYSVVYHYDERSERWEKQKMEGPLFIVRREKTPEFQLYMLNRQTVKNPAIPLVPGEMKMTVIDDGMLQVARRGEKTRIGIWFSEGHEQVETFRAAILAIVGHPSKKTPAVTSPQVAPNAPSQSFAQQPSQSTQEDGLSKLFAGLLPPINGDAAFLGGAPAPESVLQGPTPREERPAPPLPSNRPSPAPAPPISSHPQYHPQYQPQPQAQYQVPPPAQIQASVSVTMPTAPPLPDSTAPAPTSENKLETADDLLASILGTVPLPPQSVPAPVAQRVSPPAPASVQPHRQYTPQASHPVPQAAASPANAFQRPHNYAGQHGYVSLQGQQPGQQPQIATEPLVRKSSRIGDATFAQAATAASFSGVSESSGIPGSPSNLPQYNQSQYNATHTGYPSQPFTYNNGQRTVSPLPPQPTQLSGYRPNAEGKAVMAEAVTDVIMKKEQEENVRIWGVELSAEQRKLEFKRRLVDLMMTDEEFVDGLWNSYLERMAGMRTAPKATNGWYEG</sequence>
<dbReference type="GO" id="GO:0000290">
    <property type="term" value="P:deadenylation-dependent decapping of nuclear-transcribed mRNA"/>
    <property type="evidence" value="ECO:0007669"/>
    <property type="project" value="InterPro"/>
</dbReference>
<dbReference type="Pfam" id="PF06058">
    <property type="entry name" value="DCP1"/>
    <property type="match status" value="1"/>
</dbReference>
<dbReference type="InterPro" id="IPR010334">
    <property type="entry name" value="Dcp1"/>
</dbReference>
<dbReference type="AlphaFoldDB" id="A0A5D3B0E6"/>
<protein>
    <recommendedName>
        <fullName evidence="8">WH1 domain-containing protein</fullName>
    </recommendedName>
</protein>
<gene>
    <name evidence="6" type="ORF">B9479_003243</name>
</gene>
<evidence type="ECO:0000256" key="2">
    <source>
        <dbReference type="ARBA" id="ARBA00008778"/>
    </source>
</evidence>
<feature type="region of interest" description="Disordered" evidence="5">
    <location>
        <begin position="140"/>
        <end position="169"/>
    </location>
</feature>
<evidence type="ECO:0000313" key="6">
    <source>
        <dbReference type="EMBL" id="TYJ56001.1"/>
    </source>
</evidence>
<comment type="subcellular location">
    <subcellularLocation>
        <location evidence="1">Cytoplasm</location>
    </subcellularLocation>
</comment>
<dbReference type="GO" id="GO:0008047">
    <property type="term" value="F:enzyme activator activity"/>
    <property type="evidence" value="ECO:0007669"/>
    <property type="project" value="InterPro"/>
</dbReference>
<feature type="compositionally biased region" description="Polar residues" evidence="5">
    <location>
        <begin position="396"/>
        <end position="439"/>
    </location>
</feature>
<dbReference type="GO" id="GO:0000932">
    <property type="term" value="C:P-body"/>
    <property type="evidence" value="ECO:0007669"/>
    <property type="project" value="TreeGrafter"/>
</dbReference>
<feature type="compositionally biased region" description="Low complexity" evidence="5">
    <location>
        <begin position="150"/>
        <end position="165"/>
    </location>
</feature>
<evidence type="ECO:0000256" key="5">
    <source>
        <dbReference type="SAM" id="MobiDB-lite"/>
    </source>
</evidence>
<dbReference type="PANTHER" id="PTHR16290">
    <property type="entry name" value="TRANSCRIPTION FACTOR SMIF DECAPPING ENZYME DCP1"/>
    <property type="match status" value="1"/>
</dbReference>
<reference evidence="6 7" key="1">
    <citation type="submission" date="2017-05" db="EMBL/GenBank/DDBJ databases">
        <title>The Genome Sequence of Tsuchiyaea wingfieldii DSM 27421.</title>
        <authorList>
            <person name="Cuomo C."/>
            <person name="Passer A."/>
            <person name="Billmyre B."/>
            <person name="Heitman J."/>
        </authorList>
    </citation>
    <scope>NUCLEOTIDE SEQUENCE [LARGE SCALE GENOMIC DNA]</scope>
    <source>
        <strain evidence="6 7">DSM 27421</strain>
    </source>
</reference>
<feature type="region of interest" description="Disordered" evidence="5">
    <location>
        <begin position="186"/>
        <end position="247"/>
    </location>
</feature>
<feature type="region of interest" description="Disordered" evidence="5">
    <location>
        <begin position="396"/>
        <end position="453"/>
    </location>
</feature>
<keyword evidence="7" id="KW-1185">Reference proteome</keyword>
<proteinExistence type="inferred from homology"/>
<evidence type="ECO:0000256" key="1">
    <source>
        <dbReference type="ARBA" id="ARBA00004496"/>
    </source>
</evidence>
<dbReference type="SUPFAM" id="SSF50729">
    <property type="entry name" value="PH domain-like"/>
    <property type="match status" value="1"/>
</dbReference>
<dbReference type="InterPro" id="IPR011993">
    <property type="entry name" value="PH-like_dom_sf"/>
</dbReference>
<evidence type="ECO:0008006" key="8">
    <source>
        <dbReference type="Google" id="ProtNLM"/>
    </source>
</evidence>
<feature type="compositionally biased region" description="Pro residues" evidence="5">
    <location>
        <begin position="210"/>
        <end position="227"/>
    </location>
</feature>
<dbReference type="GO" id="GO:0003729">
    <property type="term" value="F:mRNA binding"/>
    <property type="evidence" value="ECO:0007669"/>
    <property type="project" value="TreeGrafter"/>
</dbReference>
<name>A0A5D3B0E6_9TREE</name>